<evidence type="ECO:0000313" key="1">
    <source>
        <dbReference type="EMBL" id="EKR99865.1"/>
    </source>
</evidence>
<sequence>MKLHFIFYFLILISLIACNESKNKIDSDLLLLLAISTPDRAENYDRDVEIITNLSTFTNSAGVEITCQLGFAQQDIDYYIELLKKEMARYPRGYWIKAGVDKIVLCRSMTTSYGLRVPAFSDANLLAISGVDNI</sequence>
<gene>
    <name evidence="1" type="ORF">LEP1GSC125_1624</name>
</gene>
<dbReference type="Proteomes" id="UP000001343">
    <property type="component" value="Unassembled WGS sequence"/>
</dbReference>
<name>A0AA87MQF4_9LEPT</name>
<protein>
    <recommendedName>
        <fullName evidence="3">Lipoprotein</fullName>
    </recommendedName>
</protein>
<dbReference type="EMBL" id="AKWM02000042">
    <property type="protein sequence ID" value="EKR99865.1"/>
    <property type="molecule type" value="Genomic_DNA"/>
</dbReference>
<dbReference type="AlphaFoldDB" id="A0AA87MQF4"/>
<evidence type="ECO:0008006" key="3">
    <source>
        <dbReference type="Google" id="ProtNLM"/>
    </source>
</evidence>
<evidence type="ECO:0000313" key="2">
    <source>
        <dbReference type="Proteomes" id="UP000001343"/>
    </source>
</evidence>
<accession>A0AA87MQF4</accession>
<organism evidence="1 2">
    <name type="scientific">Leptospira mayottensis 200901122</name>
    <dbReference type="NCBI Taxonomy" id="1193010"/>
    <lineage>
        <taxon>Bacteria</taxon>
        <taxon>Pseudomonadati</taxon>
        <taxon>Spirochaetota</taxon>
        <taxon>Spirochaetia</taxon>
        <taxon>Leptospirales</taxon>
        <taxon>Leptospiraceae</taxon>
        <taxon>Leptospira</taxon>
    </lineage>
</organism>
<comment type="caution">
    <text evidence="1">The sequence shown here is derived from an EMBL/GenBank/DDBJ whole genome shotgun (WGS) entry which is preliminary data.</text>
</comment>
<dbReference type="PROSITE" id="PS51257">
    <property type="entry name" value="PROKAR_LIPOPROTEIN"/>
    <property type="match status" value="1"/>
</dbReference>
<reference evidence="1 2" key="1">
    <citation type="journal article" date="2014" name="Int. J. Syst. Evol. Microbiol.">
        <title>Leptospira mayottensis sp. nov., a pathogenic species of the genus Leptospira isolated from humans.</title>
        <authorList>
            <person name="Bourhy P."/>
            <person name="Collet L."/>
            <person name="Brisse S."/>
            <person name="Picardeau M."/>
        </authorList>
    </citation>
    <scope>NUCLEOTIDE SEQUENCE [LARGE SCALE GENOMIC DNA]</scope>
    <source>
        <strain evidence="1 2">200901122</strain>
    </source>
</reference>
<proteinExistence type="predicted"/>